<evidence type="ECO:0000313" key="1">
    <source>
        <dbReference type="EMBL" id="MSR94055.1"/>
    </source>
</evidence>
<proteinExistence type="predicted"/>
<name>A0A6N7V0C2_9FIRM</name>
<evidence type="ECO:0000313" key="2">
    <source>
        <dbReference type="Proteomes" id="UP000434409"/>
    </source>
</evidence>
<dbReference type="AlphaFoldDB" id="A0A6N7V0C2"/>
<comment type="caution">
    <text evidence="1">The sequence shown here is derived from an EMBL/GenBank/DDBJ whole genome shotgun (WGS) entry which is preliminary data.</text>
</comment>
<accession>A0A6N7V0C2</accession>
<sequence>MRPITLYTANCRGNKFNVCYPVKREIASVEDLREAVRYDQVFAEYRDHHRAVADFIRSDCLPFDCDNDHSDEECEWKTAADVEKAFPGVPFYLVYSRHHMAWKGTRSPRPRFHIIFPIDPITNGDDYRMLKESVMAFFPFFDTGAKDAARFFFGVQDPVIELHGGENNEP</sequence>
<dbReference type="RefSeq" id="WP_154477435.1">
    <property type="nucleotide sequence ID" value="NZ_VULY01000018.1"/>
</dbReference>
<organism evidence="1 2">
    <name type="scientific">Suipraeoptans intestinalis</name>
    <dbReference type="NCBI Taxonomy" id="2606628"/>
    <lineage>
        <taxon>Bacteria</taxon>
        <taxon>Bacillati</taxon>
        <taxon>Bacillota</taxon>
        <taxon>Clostridia</taxon>
        <taxon>Lachnospirales</taxon>
        <taxon>Lachnospiraceae</taxon>
        <taxon>Suipraeoptans</taxon>
    </lineage>
</organism>
<protein>
    <submittedName>
        <fullName evidence="1">Uncharacterized protein</fullName>
    </submittedName>
</protein>
<reference evidence="1 2" key="1">
    <citation type="submission" date="2019-08" db="EMBL/GenBank/DDBJ databases">
        <title>In-depth cultivation of the pig gut microbiome towards novel bacterial diversity and tailored functional studies.</title>
        <authorList>
            <person name="Wylensek D."/>
            <person name="Hitch T.C.A."/>
            <person name="Clavel T."/>
        </authorList>
    </citation>
    <scope>NUCLEOTIDE SEQUENCE [LARGE SCALE GENOMIC DNA]</scope>
    <source>
        <strain evidence="1 2">68-1-5</strain>
    </source>
</reference>
<dbReference type="EMBL" id="VULY01000018">
    <property type="protein sequence ID" value="MSR94055.1"/>
    <property type="molecule type" value="Genomic_DNA"/>
</dbReference>
<keyword evidence="2" id="KW-1185">Reference proteome</keyword>
<dbReference type="Proteomes" id="UP000434409">
    <property type="component" value="Unassembled WGS sequence"/>
</dbReference>
<gene>
    <name evidence="1" type="ORF">FYJ34_07240</name>
</gene>